<keyword evidence="11" id="KW-0560">Oxidoreductase</keyword>
<dbReference type="AlphaFoldDB" id="A0A1I7X7B3"/>
<comment type="subcellular location">
    <subcellularLocation>
        <location evidence="2">Endoplasmic reticulum membrane</location>
        <topology evidence="2">Peripheral membrane protein</topology>
        <orientation evidence="2">Lumenal side</orientation>
    </subcellularLocation>
</comment>
<evidence type="ECO:0000256" key="5">
    <source>
        <dbReference type="ARBA" id="ARBA00022448"/>
    </source>
</evidence>
<evidence type="ECO:0000256" key="6">
    <source>
        <dbReference type="ARBA" id="ARBA00022630"/>
    </source>
</evidence>
<comment type="similarity">
    <text evidence="3">Belongs to the EROs family.</text>
</comment>
<dbReference type="PANTHER" id="PTHR12613:SF0">
    <property type="entry name" value="ERO1-LIKE PROTEIN"/>
    <property type="match status" value="1"/>
</dbReference>
<dbReference type="GO" id="GO:0034975">
    <property type="term" value="P:protein folding in endoplasmic reticulum"/>
    <property type="evidence" value="ECO:0007669"/>
    <property type="project" value="InterPro"/>
</dbReference>
<dbReference type="PANTHER" id="PTHR12613">
    <property type="entry name" value="ERO1-RELATED"/>
    <property type="match status" value="1"/>
</dbReference>
<evidence type="ECO:0000256" key="4">
    <source>
        <dbReference type="ARBA" id="ARBA00011802"/>
    </source>
</evidence>
<dbReference type="InterPro" id="IPR037192">
    <property type="entry name" value="ERO1-like_sf"/>
</dbReference>
<evidence type="ECO:0000256" key="9">
    <source>
        <dbReference type="ARBA" id="ARBA00022827"/>
    </source>
</evidence>
<dbReference type="GO" id="GO:0015035">
    <property type="term" value="F:protein-disulfide reductase activity"/>
    <property type="evidence" value="ECO:0007669"/>
    <property type="project" value="InterPro"/>
</dbReference>
<keyword evidence="16" id="KW-1185">Reference proteome</keyword>
<dbReference type="GO" id="GO:0071949">
    <property type="term" value="F:FAD binding"/>
    <property type="evidence" value="ECO:0007669"/>
    <property type="project" value="InterPro"/>
</dbReference>
<keyword evidence="8" id="KW-0256">Endoplasmic reticulum</keyword>
<evidence type="ECO:0000256" key="13">
    <source>
        <dbReference type="ARBA" id="ARBA00023157"/>
    </source>
</evidence>
<evidence type="ECO:0000256" key="1">
    <source>
        <dbReference type="ARBA" id="ARBA00001974"/>
    </source>
</evidence>
<dbReference type="SUPFAM" id="SSF110019">
    <property type="entry name" value="ERO1-like"/>
    <property type="match status" value="1"/>
</dbReference>
<comment type="cofactor">
    <cofactor evidence="1">
        <name>FAD</name>
        <dbReference type="ChEBI" id="CHEBI:57692"/>
    </cofactor>
</comment>
<keyword evidence="14" id="KW-0325">Glycoprotein</keyword>
<evidence type="ECO:0000256" key="10">
    <source>
        <dbReference type="ARBA" id="ARBA00022982"/>
    </source>
</evidence>
<proteinExistence type="inferred from homology"/>
<keyword evidence="15" id="KW-0676">Redox-active center</keyword>
<keyword evidence="7" id="KW-0732">Signal</keyword>
<sequence length="644" mass="74237">MRYLVNMDKPCPFWVDDRQCISKQCGISFCDDEVPAGLRKPAVVVNRLFLKYNIQVYVWRKEFFTASSLDFTQLLQFLLLHTITNLVSSISKLLISFMFRFLHKNITNSTYMNCVFSPCWLWSRVMVSQYENVRRSIWNKMEFIFSFKMYLESNHVIVLAVCVKEDIETRQAIDELLDIIRQFPDQFDEHELFTVNTYENDFILSFTQYMHSISQYVIICWMHSYGKMSWKQCTADRWKLTKYVDLRSKQNRTIVSLFFIVYSFLCYLYGKTVKISIQWTVLIFTHEITSDELSVVVQRARRLLVVYSGNHVLEQIPLHHPQPIVVFRDCAIHITLILPTQQEIKFRIRLANVAERSALCAVLSDYITVHDYYATHSGQSQSSLLSNDSNESQIVFSQTLSGNSLPSPYYDSPRGSQQLDQRQRCSQMKGSQDLFIRNSQEMSHQLSQTCYSSPSIYQNQGLSQSYTQACVGYMDDISANYPVRNDLLPTCVSNRQVSAGITFSTSTQKIVRHDRETQTDHYDLSISPDKLCITIDYLLRQPEFRALVNVIKNLIPSTTTTTTTTTATTADMTEVPFTLTSIGLDNTPCKPDQLSLFVFLSLLLSIISSLFFQDLSFLSNDSASLCGGSGNRYLLALERNSIHP</sequence>
<evidence type="ECO:0000256" key="14">
    <source>
        <dbReference type="ARBA" id="ARBA00023180"/>
    </source>
</evidence>
<keyword evidence="13" id="KW-1015">Disulfide bond</keyword>
<evidence type="ECO:0000256" key="11">
    <source>
        <dbReference type="ARBA" id="ARBA00023002"/>
    </source>
</evidence>
<dbReference type="WBParaSite" id="Hba_13511">
    <property type="protein sequence ID" value="Hba_13511"/>
    <property type="gene ID" value="Hba_13511"/>
</dbReference>
<keyword evidence="6" id="KW-0285">Flavoprotein</keyword>
<evidence type="ECO:0000256" key="8">
    <source>
        <dbReference type="ARBA" id="ARBA00022824"/>
    </source>
</evidence>
<evidence type="ECO:0000256" key="7">
    <source>
        <dbReference type="ARBA" id="ARBA00022729"/>
    </source>
</evidence>
<evidence type="ECO:0000313" key="17">
    <source>
        <dbReference type="WBParaSite" id="Hba_13511"/>
    </source>
</evidence>
<keyword evidence="5" id="KW-0813">Transport</keyword>
<evidence type="ECO:0000256" key="12">
    <source>
        <dbReference type="ARBA" id="ARBA00023136"/>
    </source>
</evidence>
<evidence type="ECO:0000256" key="15">
    <source>
        <dbReference type="ARBA" id="ARBA00023284"/>
    </source>
</evidence>
<dbReference type="Proteomes" id="UP000095283">
    <property type="component" value="Unplaced"/>
</dbReference>
<dbReference type="GO" id="GO:0016972">
    <property type="term" value="F:thiol oxidase activity"/>
    <property type="evidence" value="ECO:0007669"/>
    <property type="project" value="InterPro"/>
</dbReference>
<dbReference type="InterPro" id="IPR007266">
    <property type="entry name" value="Ero1"/>
</dbReference>
<keyword evidence="9" id="KW-0274">FAD</keyword>
<accession>A0A1I7X7B3</accession>
<evidence type="ECO:0000256" key="2">
    <source>
        <dbReference type="ARBA" id="ARBA00004367"/>
    </source>
</evidence>
<organism evidence="16 17">
    <name type="scientific">Heterorhabditis bacteriophora</name>
    <name type="common">Entomopathogenic nematode worm</name>
    <dbReference type="NCBI Taxonomy" id="37862"/>
    <lineage>
        <taxon>Eukaryota</taxon>
        <taxon>Metazoa</taxon>
        <taxon>Ecdysozoa</taxon>
        <taxon>Nematoda</taxon>
        <taxon>Chromadorea</taxon>
        <taxon>Rhabditida</taxon>
        <taxon>Rhabditina</taxon>
        <taxon>Rhabditomorpha</taxon>
        <taxon>Strongyloidea</taxon>
        <taxon>Heterorhabditidae</taxon>
        <taxon>Heterorhabditis</taxon>
    </lineage>
</organism>
<comment type="subunit">
    <text evidence="4">May function both as a monomer and a homodimer.</text>
</comment>
<keyword evidence="10" id="KW-0249">Electron transport</keyword>
<dbReference type="GO" id="GO:0005789">
    <property type="term" value="C:endoplasmic reticulum membrane"/>
    <property type="evidence" value="ECO:0007669"/>
    <property type="project" value="UniProtKB-SubCell"/>
</dbReference>
<reference evidence="17" key="1">
    <citation type="submission" date="2016-11" db="UniProtKB">
        <authorList>
            <consortium name="WormBaseParasite"/>
        </authorList>
    </citation>
    <scope>IDENTIFICATION</scope>
</reference>
<name>A0A1I7X7B3_HETBA</name>
<keyword evidence="12" id="KW-0472">Membrane</keyword>
<evidence type="ECO:0000313" key="16">
    <source>
        <dbReference type="Proteomes" id="UP000095283"/>
    </source>
</evidence>
<evidence type="ECO:0000256" key="3">
    <source>
        <dbReference type="ARBA" id="ARBA00008277"/>
    </source>
</evidence>
<protein>
    <submittedName>
        <fullName evidence="17">Phosphoinositide 3-kinase regulatory subunit 6</fullName>
    </submittedName>
</protein>